<comment type="similarity">
    <text evidence="2 10">Belongs to the mitochondrial carrier (TC 2.A.29) family.</text>
</comment>
<dbReference type="Pfam" id="PF00153">
    <property type="entry name" value="Mito_carr"/>
    <property type="match status" value="3"/>
</dbReference>
<evidence type="ECO:0000313" key="13">
    <source>
        <dbReference type="Proteomes" id="UP000660729"/>
    </source>
</evidence>
<dbReference type="PANTHER" id="PTHR45939:SF2">
    <property type="entry name" value="CARRIER PROTEIN, PUTATIVE (AFU_ORTHOLOGUE AFUA_2G13870)-RELATED"/>
    <property type="match status" value="1"/>
</dbReference>
<evidence type="ECO:0000256" key="8">
    <source>
        <dbReference type="ARBA" id="ARBA00023136"/>
    </source>
</evidence>
<evidence type="ECO:0000256" key="10">
    <source>
        <dbReference type="RuleBase" id="RU000488"/>
    </source>
</evidence>
<sequence>MKDKIENFFAYNSQLVSSFYQQVILLNGTEFRPEDAFTLYHLIQEEQYGASDSGIIAPALPALGHALAGGLASALSKAVVYPIDTIVTRLQVQKQLKGDKEAPSAASEADVEYKNPIDAAQKIYKNEGGLQAFYQGLNSDVVKHIADSFFFFLAYNSLRDGMLRRQGGKQLPVVKELSVGVLAAAISKAITQPISQVVVRQQTAALVAARDPEASSSRSVAVKDIVKQIREEKGITGFWAGYSAQLILTLNPAITFAVDNLLRSLVPKKHRENPTPQLTFLLAALSKVIATSITYPVMLAKSRAQASRGSSNEVDPSEHNYVSVDGGNDRNTQAKQYVRKVVKLLEAQTAIYYALRKIYQQEGVAGLYSGLDGEVVKGFLQHGLTMTVKDGVHGGVIQLYYVLLKATKRWDVELVKATEVAKERAKSVAEAAKNAVGQ</sequence>
<evidence type="ECO:0000256" key="6">
    <source>
        <dbReference type="ARBA" id="ARBA00022792"/>
    </source>
</evidence>
<evidence type="ECO:0000256" key="4">
    <source>
        <dbReference type="ARBA" id="ARBA00022692"/>
    </source>
</evidence>
<feature type="repeat" description="Solcar" evidence="9">
    <location>
        <begin position="274"/>
        <end position="395"/>
    </location>
</feature>
<evidence type="ECO:0000256" key="1">
    <source>
        <dbReference type="ARBA" id="ARBA00004141"/>
    </source>
</evidence>
<dbReference type="GO" id="GO:0016020">
    <property type="term" value="C:membrane"/>
    <property type="evidence" value="ECO:0007669"/>
    <property type="project" value="UniProtKB-SubCell"/>
</dbReference>
<keyword evidence="4 9" id="KW-0812">Transmembrane</keyword>
<evidence type="ECO:0000256" key="11">
    <source>
        <dbReference type="SAM" id="MobiDB-lite"/>
    </source>
</evidence>
<feature type="region of interest" description="Disordered" evidence="11">
    <location>
        <begin position="306"/>
        <end position="326"/>
    </location>
</feature>
<keyword evidence="8 9" id="KW-0472">Membrane</keyword>
<keyword evidence="7" id="KW-1133">Transmembrane helix</keyword>
<evidence type="ECO:0000256" key="3">
    <source>
        <dbReference type="ARBA" id="ARBA00022448"/>
    </source>
</evidence>
<name>A0A8H6RDS2_9PEZI</name>
<gene>
    <name evidence="12" type="ORF">HII31_09700</name>
</gene>
<dbReference type="OrthoDB" id="18574at2759"/>
<dbReference type="PANTHER" id="PTHR45939">
    <property type="entry name" value="PEROXISOMAL MEMBRANE PROTEIN PMP34-RELATED"/>
    <property type="match status" value="1"/>
</dbReference>
<evidence type="ECO:0000313" key="12">
    <source>
        <dbReference type="EMBL" id="KAF7188777.1"/>
    </source>
</evidence>
<evidence type="ECO:0000256" key="5">
    <source>
        <dbReference type="ARBA" id="ARBA00022737"/>
    </source>
</evidence>
<evidence type="ECO:0000256" key="2">
    <source>
        <dbReference type="ARBA" id="ARBA00006375"/>
    </source>
</evidence>
<evidence type="ECO:0000256" key="9">
    <source>
        <dbReference type="PROSITE-ProRule" id="PRU00282"/>
    </source>
</evidence>
<organism evidence="12 13">
    <name type="scientific">Pseudocercospora fuligena</name>
    <dbReference type="NCBI Taxonomy" id="685502"/>
    <lineage>
        <taxon>Eukaryota</taxon>
        <taxon>Fungi</taxon>
        <taxon>Dikarya</taxon>
        <taxon>Ascomycota</taxon>
        <taxon>Pezizomycotina</taxon>
        <taxon>Dothideomycetes</taxon>
        <taxon>Dothideomycetidae</taxon>
        <taxon>Mycosphaerellales</taxon>
        <taxon>Mycosphaerellaceae</taxon>
        <taxon>Pseudocercospora</taxon>
    </lineage>
</organism>
<keyword evidence="5" id="KW-0677">Repeat</keyword>
<dbReference type="EMBL" id="JABCIY010000204">
    <property type="protein sequence ID" value="KAF7188777.1"/>
    <property type="molecule type" value="Genomic_DNA"/>
</dbReference>
<dbReference type="AlphaFoldDB" id="A0A8H6RDS2"/>
<keyword evidence="13" id="KW-1185">Reference proteome</keyword>
<keyword evidence="6" id="KW-0496">Mitochondrion</keyword>
<feature type="repeat" description="Solcar" evidence="9">
    <location>
        <begin position="60"/>
        <end position="161"/>
    </location>
</feature>
<proteinExistence type="inferred from homology"/>
<dbReference type="PROSITE" id="PS50920">
    <property type="entry name" value="SOLCAR"/>
    <property type="match status" value="3"/>
</dbReference>
<dbReference type="SUPFAM" id="SSF103506">
    <property type="entry name" value="Mitochondrial carrier"/>
    <property type="match status" value="1"/>
</dbReference>
<dbReference type="Gene3D" id="1.50.40.10">
    <property type="entry name" value="Mitochondrial carrier domain"/>
    <property type="match status" value="1"/>
</dbReference>
<feature type="repeat" description="Solcar" evidence="9">
    <location>
        <begin position="171"/>
        <end position="265"/>
    </location>
</feature>
<dbReference type="GO" id="GO:0015217">
    <property type="term" value="F:ADP transmembrane transporter activity"/>
    <property type="evidence" value="ECO:0007669"/>
    <property type="project" value="TreeGrafter"/>
</dbReference>
<evidence type="ECO:0000256" key="7">
    <source>
        <dbReference type="ARBA" id="ARBA00022989"/>
    </source>
</evidence>
<dbReference type="InterPro" id="IPR052217">
    <property type="entry name" value="Mito/Peroxisomal_Carrier"/>
</dbReference>
<dbReference type="InterPro" id="IPR018108">
    <property type="entry name" value="MCP_transmembrane"/>
</dbReference>
<dbReference type="Proteomes" id="UP000660729">
    <property type="component" value="Unassembled WGS sequence"/>
</dbReference>
<keyword evidence="6" id="KW-0999">Mitochondrion inner membrane</keyword>
<protein>
    <submittedName>
        <fullName evidence="12">Peroxisomal adenine nucleotide transporter 1</fullName>
    </submittedName>
</protein>
<reference evidence="12" key="1">
    <citation type="submission" date="2020-04" db="EMBL/GenBank/DDBJ databases">
        <title>Draft genome resource of the tomato pathogen Pseudocercospora fuligena.</title>
        <authorList>
            <person name="Zaccaron A."/>
        </authorList>
    </citation>
    <scope>NUCLEOTIDE SEQUENCE</scope>
    <source>
        <strain evidence="12">PF001</strain>
    </source>
</reference>
<dbReference type="InterPro" id="IPR023395">
    <property type="entry name" value="MCP_dom_sf"/>
</dbReference>
<accession>A0A8H6RDS2</accession>
<keyword evidence="3 10" id="KW-0813">Transport</keyword>
<comment type="subcellular location">
    <subcellularLocation>
        <location evidence="1">Membrane</location>
        <topology evidence="1">Multi-pass membrane protein</topology>
    </subcellularLocation>
</comment>
<comment type="caution">
    <text evidence="12">The sequence shown here is derived from an EMBL/GenBank/DDBJ whole genome shotgun (WGS) entry which is preliminary data.</text>
</comment>